<evidence type="ECO:0000313" key="2">
    <source>
        <dbReference type="EMBL" id="RWX47320.1"/>
    </source>
</evidence>
<proteinExistence type="predicted"/>
<dbReference type="EMBL" id="MTKO01000036">
    <property type="protein sequence ID" value="RWX47320.1"/>
    <property type="molecule type" value="Genomic_DNA"/>
</dbReference>
<evidence type="ECO:0008006" key="4">
    <source>
        <dbReference type="Google" id="ProtNLM"/>
    </source>
</evidence>
<protein>
    <recommendedName>
        <fullName evidence="4">Calx-beta domain-containing protein</fullName>
    </recommendedName>
</protein>
<accession>A0A3S3QKV7</accession>
<name>A0A3S3QKV7_9BACT</name>
<dbReference type="Proteomes" id="UP000287853">
    <property type="component" value="Unassembled WGS sequence"/>
</dbReference>
<feature type="signal peptide" evidence="1">
    <location>
        <begin position="1"/>
        <end position="22"/>
    </location>
</feature>
<gene>
    <name evidence="2" type="ORF">H206_03735</name>
</gene>
<feature type="non-terminal residue" evidence="2">
    <location>
        <position position="84"/>
    </location>
</feature>
<evidence type="ECO:0000313" key="3">
    <source>
        <dbReference type="Proteomes" id="UP000287853"/>
    </source>
</evidence>
<comment type="caution">
    <text evidence="2">The sequence shown here is derived from an EMBL/GenBank/DDBJ whole genome shotgun (WGS) entry which is preliminary data.</text>
</comment>
<keyword evidence="3" id="KW-1185">Reference proteome</keyword>
<organism evidence="2 3">
    <name type="scientific">Candidatus Electrothrix aarhusensis</name>
    <dbReference type="NCBI Taxonomy" id="1859131"/>
    <lineage>
        <taxon>Bacteria</taxon>
        <taxon>Pseudomonadati</taxon>
        <taxon>Thermodesulfobacteriota</taxon>
        <taxon>Desulfobulbia</taxon>
        <taxon>Desulfobulbales</taxon>
        <taxon>Desulfobulbaceae</taxon>
        <taxon>Candidatus Electrothrix</taxon>
    </lineage>
</organism>
<feature type="chain" id="PRO_5018677340" description="Calx-beta domain-containing protein" evidence="1">
    <location>
        <begin position="23"/>
        <end position="84"/>
    </location>
</feature>
<evidence type="ECO:0000256" key="1">
    <source>
        <dbReference type="SAM" id="SignalP"/>
    </source>
</evidence>
<dbReference type="AlphaFoldDB" id="A0A3S3QKV7"/>
<sequence length="84" mass="9464">MDLPRKTILILLFSLICNSAFAENYNITLEYSNSDCPDAEYSNMYFKSASLDFISVDNNNSKLKITFSASDIAEEDEAYLSIVT</sequence>
<keyword evidence="1" id="KW-0732">Signal</keyword>
<reference evidence="2 3" key="1">
    <citation type="submission" date="2017-01" db="EMBL/GenBank/DDBJ databases">
        <title>The cable genome- insights into the physiology and evolution of filamentous bacteria capable of sulfide oxidation via long distance electron transfer.</title>
        <authorList>
            <person name="Schreiber L."/>
            <person name="Bjerg J.T."/>
            <person name="Boggild A."/>
            <person name="Van De Vossenberg J."/>
            <person name="Meysman F."/>
            <person name="Nielsen L.P."/>
            <person name="Schramm A."/>
            <person name="Kjeldsen K.U."/>
        </authorList>
    </citation>
    <scope>NUCLEOTIDE SEQUENCE [LARGE SCALE GENOMIC DNA]</scope>
    <source>
        <strain evidence="2">MCF</strain>
    </source>
</reference>